<sequence>MHGEKNMSREGVEKLTKLLASGEALRWIREFEVYRSDLAKVGEQDRPDKRTTVFVDAADLVWAWISEPGDKGFRSYAEELISCELAGENPDCAELAAFWPGSEMAVLSQVVEQWEFSHPPFVKLVDDDGGIAR</sequence>
<name>A0ABM5RTV8_9CORY</name>
<evidence type="ECO:0000313" key="1">
    <source>
        <dbReference type="EMBL" id="AIU33316.1"/>
    </source>
</evidence>
<evidence type="ECO:0000313" key="2">
    <source>
        <dbReference type="Proteomes" id="UP000029910"/>
    </source>
</evidence>
<protein>
    <submittedName>
        <fullName evidence="1">Uncharacterized protein</fullName>
    </submittedName>
</protein>
<dbReference type="Proteomes" id="UP000029910">
    <property type="component" value="Chromosome"/>
</dbReference>
<dbReference type="RefSeq" id="WP_023636178.1">
    <property type="nucleotide sequence ID" value="NZ_CP009622.1"/>
</dbReference>
<proteinExistence type="predicted"/>
<gene>
    <name evidence="1" type="ORF">CulFRC11_1757</name>
</gene>
<dbReference type="EMBL" id="CP009622">
    <property type="protein sequence ID" value="AIU33316.1"/>
    <property type="molecule type" value="Genomic_DNA"/>
</dbReference>
<keyword evidence="2" id="KW-1185">Reference proteome</keyword>
<reference evidence="1 2" key="1">
    <citation type="journal article" date="2015" name="Genome Announc.">
        <title>Genome Sequence of Corynebacterium ulcerans Strain FRC11.</title>
        <authorList>
            <person name="Benevides Lde J."/>
            <person name="Viana M.V."/>
            <person name="Mariano D.C."/>
            <person name="Rocha Fde S."/>
            <person name="Bagano P.C."/>
            <person name="Folador E.L."/>
            <person name="Pereira F.L."/>
            <person name="Dorella F.A."/>
            <person name="Leal C.A."/>
            <person name="Carvalho A.F."/>
            <person name="Soares Sde C."/>
            <person name="Carneiro A."/>
            <person name="Ramos R."/>
            <person name="Badell-Ocando E."/>
            <person name="Guiso N."/>
            <person name="Silva A."/>
            <person name="Figueiredo H."/>
            <person name="Azevedo V."/>
            <person name="Guimaraes L.C."/>
        </authorList>
    </citation>
    <scope>NUCLEOTIDE SEQUENCE [LARGE SCALE GENOMIC DNA]</scope>
    <source>
        <strain evidence="2">FRC0011</strain>
    </source>
</reference>
<organism evidence="1 2">
    <name type="scientific">Corynebacterium ramonii</name>
    <dbReference type="NCBI Taxonomy" id="3026968"/>
    <lineage>
        <taxon>Bacteria</taxon>
        <taxon>Bacillati</taxon>
        <taxon>Actinomycetota</taxon>
        <taxon>Actinomycetes</taxon>
        <taxon>Mycobacteriales</taxon>
        <taxon>Corynebacteriaceae</taxon>
        <taxon>Corynebacterium</taxon>
    </lineage>
</organism>
<accession>A0ABM5RTV8</accession>